<dbReference type="GO" id="GO:0071006">
    <property type="term" value="C:U2-type catalytic step 1 spliceosome"/>
    <property type="evidence" value="ECO:0007669"/>
    <property type="project" value="TreeGrafter"/>
</dbReference>
<keyword evidence="2" id="KW-1185">Reference proteome</keyword>
<accession>A0AAV9XTS0</accession>
<protein>
    <recommendedName>
        <fullName evidence="3">Splicing factor YJU2</fullName>
    </recommendedName>
</protein>
<name>A0AAV9XTS0_9CRYT</name>
<dbReference type="PANTHER" id="PTHR12111">
    <property type="entry name" value="SPLICING FACTOR YJU2"/>
    <property type="match status" value="1"/>
</dbReference>
<organism evidence="1 2">
    <name type="scientific">Cryptosporidium xiaoi</name>
    <dbReference type="NCBI Taxonomy" id="659607"/>
    <lineage>
        <taxon>Eukaryota</taxon>
        <taxon>Sar</taxon>
        <taxon>Alveolata</taxon>
        <taxon>Apicomplexa</taxon>
        <taxon>Conoidasida</taxon>
        <taxon>Coccidia</taxon>
        <taxon>Eucoccidiorida</taxon>
        <taxon>Eimeriorina</taxon>
        <taxon>Cryptosporidiidae</taxon>
        <taxon>Cryptosporidium</taxon>
    </lineage>
</organism>
<proteinExistence type="predicted"/>
<sequence>MSERKVLNRYFPPDFDPKKLNENNVLCKKSKSIKRSSLRKKKLMNIRMLYPFTIKCNGCSTFHYIGTKMNSRVEKIEGSTYLGIPIWRFHCRCTQCGNDIKFRTDPKSSDYKLESGATKATFEIGGEGLENKGGFEEIVTNNRPNFRSVDELEILKTLNKRLMNREVTELNALKLLFKDDEGINIEQKNTEHEGYHELKLAEGKINLERSVAEDSKLINHYINRYSFCVKNESCGVGAVVNSKSNKDELSVPDEAIVFKNTEYLGTYLDFYNSDNE</sequence>
<reference evidence="1 2" key="1">
    <citation type="submission" date="2023-10" db="EMBL/GenBank/DDBJ databases">
        <title>Comparative genomics analysis reveals potential genetic determinants of host preference in Cryptosporidium xiaoi.</title>
        <authorList>
            <person name="Xiao L."/>
            <person name="Li J."/>
        </authorList>
    </citation>
    <scope>NUCLEOTIDE SEQUENCE [LARGE SCALE GENOMIC DNA]</scope>
    <source>
        <strain evidence="1 2">52996</strain>
    </source>
</reference>
<gene>
    <name evidence="1" type="ORF">RS030_7973</name>
</gene>
<evidence type="ECO:0000313" key="2">
    <source>
        <dbReference type="Proteomes" id="UP001311799"/>
    </source>
</evidence>
<comment type="caution">
    <text evidence="1">The sequence shown here is derived from an EMBL/GenBank/DDBJ whole genome shotgun (WGS) entry which is preliminary data.</text>
</comment>
<dbReference type="Pfam" id="PF04502">
    <property type="entry name" value="Saf4_Yju2"/>
    <property type="match status" value="1"/>
</dbReference>
<dbReference type="InterPro" id="IPR007590">
    <property type="entry name" value="Saf4/Yju2"/>
</dbReference>
<evidence type="ECO:0000313" key="1">
    <source>
        <dbReference type="EMBL" id="KAK6588101.1"/>
    </source>
</evidence>
<dbReference type="GO" id="GO:0000398">
    <property type="term" value="P:mRNA splicing, via spliceosome"/>
    <property type="evidence" value="ECO:0007669"/>
    <property type="project" value="InterPro"/>
</dbReference>
<dbReference type="Proteomes" id="UP001311799">
    <property type="component" value="Unassembled WGS sequence"/>
</dbReference>
<evidence type="ECO:0008006" key="3">
    <source>
        <dbReference type="Google" id="ProtNLM"/>
    </source>
</evidence>
<dbReference type="PANTHER" id="PTHR12111:SF1">
    <property type="entry name" value="SPLICING FACTOR YJU2"/>
    <property type="match status" value="1"/>
</dbReference>
<dbReference type="EMBL" id="JAWDEY010000035">
    <property type="protein sequence ID" value="KAK6588101.1"/>
    <property type="molecule type" value="Genomic_DNA"/>
</dbReference>
<dbReference type="AlphaFoldDB" id="A0AAV9XTS0"/>